<name>A0A3Q1ER55_9TELE</name>
<proteinExistence type="predicted"/>
<protein>
    <submittedName>
        <fullName evidence="2">Uncharacterized protein</fullName>
    </submittedName>
</protein>
<dbReference type="Proteomes" id="UP000257200">
    <property type="component" value="Unplaced"/>
</dbReference>
<evidence type="ECO:0000313" key="2">
    <source>
        <dbReference type="Ensembl" id="ENSAPOP00000006057.1"/>
    </source>
</evidence>
<evidence type="ECO:0000256" key="1">
    <source>
        <dbReference type="SAM" id="Coils"/>
    </source>
</evidence>
<reference evidence="2" key="2">
    <citation type="submission" date="2025-09" db="UniProtKB">
        <authorList>
            <consortium name="Ensembl"/>
        </authorList>
    </citation>
    <scope>IDENTIFICATION</scope>
</reference>
<dbReference type="PANTHER" id="PTHR22089">
    <property type="entry name" value="MIRROR-IMAGE POLYDACTYLY GENE 1 PROTEIN"/>
    <property type="match status" value="1"/>
</dbReference>
<reference evidence="2" key="1">
    <citation type="submission" date="2025-08" db="UniProtKB">
        <authorList>
            <consortium name="Ensembl"/>
        </authorList>
    </citation>
    <scope>IDENTIFICATION</scope>
</reference>
<dbReference type="GeneTree" id="ENSGT00940000179530"/>
<dbReference type="PANTHER" id="PTHR22089:SF2">
    <property type="entry name" value="MIRROR-IMAGE POLYDACTYLY GENE 1 PROTEIN"/>
    <property type="match status" value="1"/>
</dbReference>
<keyword evidence="3" id="KW-1185">Reference proteome</keyword>
<dbReference type="AlphaFoldDB" id="A0A3Q1ER55"/>
<evidence type="ECO:0000313" key="3">
    <source>
        <dbReference type="Proteomes" id="UP000257200"/>
    </source>
</evidence>
<organism evidence="2 3">
    <name type="scientific">Acanthochromis polyacanthus</name>
    <name type="common">spiny chromis</name>
    <dbReference type="NCBI Taxonomy" id="80966"/>
    <lineage>
        <taxon>Eukaryota</taxon>
        <taxon>Metazoa</taxon>
        <taxon>Chordata</taxon>
        <taxon>Craniata</taxon>
        <taxon>Vertebrata</taxon>
        <taxon>Euteleostomi</taxon>
        <taxon>Actinopterygii</taxon>
        <taxon>Neopterygii</taxon>
        <taxon>Teleostei</taxon>
        <taxon>Neoteleostei</taxon>
        <taxon>Acanthomorphata</taxon>
        <taxon>Ovalentaria</taxon>
        <taxon>Pomacentridae</taxon>
        <taxon>Acanthochromis</taxon>
    </lineage>
</organism>
<dbReference type="Ensembl" id="ENSAPOT00000007298.1">
    <property type="protein sequence ID" value="ENSAPOP00000006057.1"/>
    <property type="gene ID" value="ENSAPOG00000007840.1"/>
</dbReference>
<feature type="coiled-coil region" evidence="1">
    <location>
        <begin position="4"/>
        <end position="38"/>
    </location>
</feature>
<accession>A0A3Q1ER55</accession>
<dbReference type="STRING" id="80966.ENSAPOP00000006057"/>
<keyword evidence="1" id="KW-0175">Coiled coil</keyword>
<sequence length="129" mass="15152">MSRLLLANEERDEALLRARRLQQDIDELIQQVHDADSGQDVHQFGSVLVERLRLARQRRNDITAQEMKAVMEERDRSVIKVSLVYAVHRVYYQNLQSAGFITHNSSGFIYHSLWEDRGGERETSRNEKR</sequence>
<dbReference type="InterPro" id="IPR026175">
    <property type="entry name" value="MIPOL1"/>
</dbReference>
<dbReference type="InParanoid" id="A0A3Q1ER55"/>